<evidence type="ECO:0008006" key="4">
    <source>
        <dbReference type="Google" id="ProtNLM"/>
    </source>
</evidence>
<organism evidence="2 3">
    <name type="scientific">Streptomyces caniscabiei</name>
    <dbReference type="NCBI Taxonomy" id="2746961"/>
    <lineage>
        <taxon>Bacteria</taxon>
        <taxon>Bacillati</taxon>
        <taxon>Actinomycetota</taxon>
        <taxon>Actinomycetes</taxon>
        <taxon>Kitasatosporales</taxon>
        <taxon>Streptomycetaceae</taxon>
        <taxon>Streptomyces</taxon>
    </lineage>
</organism>
<keyword evidence="1" id="KW-0732">Signal</keyword>
<dbReference type="AlphaFoldDB" id="A0A927L8N2"/>
<sequence length="273" mass="28768">MRTRPRPALRATLALVVGALLTMLAVAPPASADGHDLTPPVILSVAVNHGRPLVLGPNQSLTFQATVTARADAGIHRNGVEIHLRGPSGAGGSQGLSGLNDPAPGCSPTSATTAVCTEWFRIDTGSAEVTNSWAGDWQMWALVASNNLDEDPGSSITTATFPNVMKLQRRSKLTFVATPNPLPAGRDLGLLGRLTVADWETDAYAGRSNQPVELEFCATPCRTVEPVRSLTTGVSGFTGTTYPATRDGSWWLRHRGTTQFSATFSPGVLVDVV</sequence>
<accession>A0A927L8N2</accession>
<feature type="signal peptide" evidence="1">
    <location>
        <begin position="1"/>
        <end position="32"/>
    </location>
</feature>
<dbReference type="RefSeq" id="WP_192361414.1">
    <property type="nucleotide sequence ID" value="NZ_CP119182.1"/>
</dbReference>
<gene>
    <name evidence="2" type="ORF">IHE70_15280</name>
</gene>
<evidence type="ECO:0000313" key="3">
    <source>
        <dbReference type="Proteomes" id="UP000661025"/>
    </source>
</evidence>
<evidence type="ECO:0000313" key="2">
    <source>
        <dbReference type="EMBL" id="MBD9724553.1"/>
    </source>
</evidence>
<protein>
    <recommendedName>
        <fullName evidence="4">Secreted protein</fullName>
    </recommendedName>
</protein>
<reference evidence="2" key="1">
    <citation type="submission" date="2020-09" db="EMBL/GenBank/DDBJ databases">
        <title>Streptomyces canutascabiei sp. nov., which causes potato common scab and is distributed across the world.</title>
        <authorList>
            <person name="Nguyen H.P."/>
            <person name="Weisberg A.J."/>
            <person name="Chang J.H."/>
            <person name="Clarke C.R."/>
        </authorList>
    </citation>
    <scope>NUCLEOTIDE SEQUENCE</scope>
    <source>
        <strain evidence="2">ID-01-6.2a</strain>
    </source>
</reference>
<feature type="chain" id="PRO_5036988676" description="Secreted protein" evidence="1">
    <location>
        <begin position="33"/>
        <end position="273"/>
    </location>
</feature>
<comment type="caution">
    <text evidence="2">The sequence shown here is derived from an EMBL/GenBank/DDBJ whole genome shotgun (WGS) entry which is preliminary data.</text>
</comment>
<dbReference type="GeneID" id="79932189"/>
<evidence type="ECO:0000256" key="1">
    <source>
        <dbReference type="SAM" id="SignalP"/>
    </source>
</evidence>
<name>A0A927L8N2_9ACTN</name>
<proteinExistence type="predicted"/>
<dbReference type="Proteomes" id="UP000661025">
    <property type="component" value="Unassembled WGS sequence"/>
</dbReference>
<dbReference type="EMBL" id="JACYXT010000005">
    <property type="protein sequence ID" value="MBD9724553.1"/>
    <property type="molecule type" value="Genomic_DNA"/>
</dbReference>